<evidence type="ECO:0000313" key="2">
    <source>
        <dbReference type="EMBL" id="TKB57297.1"/>
    </source>
</evidence>
<dbReference type="Proteomes" id="UP000305675">
    <property type="component" value="Unassembled WGS sequence"/>
</dbReference>
<protein>
    <submittedName>
        <fullName evidence="2">STAS domain-containing protein</fullName>
    </submittedName>
</protein>
<evidence type="ECO:0000313" key="3">
    <source>
        <dbReference type="Proteomes" id="UP000305675"/>
    </source>
</evidence>
<dbReference type="OrthoDB" id="9796076at2"/>
<accession>A0A4U1BQK5</accession>
<keyword evidence="3" id="KW-1185">Reference proteome</keyword>
<dbReference type="EMBL" id="SWCJ01000002">
    <property type="protein sequence ID" value="TKB57297.1"/>
    <property type="molecule type" value="Genomic_DNA"/>
</dbReference>
<dbReference type="SUPFAM" id="SSF52091">
    <property type="entry name" value="SpoIIaa-like"/>
    <property type="match status" value="1"/>
</dbReference>
<dbReference type="PANTHER" id="PTHR33495">
    <property type="entry name" value="ANTI-SIGMA FACTOR ANTAGONIST TM_1081-RELATED-RELATED"/>
    <property type="match status" value="1"/>
</dbReference>
<dbReference type="InterPro" id="IPR036513">
    <property type="entry name" value="STAS_dom_sf"/>
</dbReference>
<comment type="caution">
    <text evidence="2">The sequence shown here is derived from an EMBL/GenBank/DDBJ whole genome shotgun (WGS) entry which is preliminary data.</text>
</comment>
<organism evidence="2 3">
    <name type="scientific">Ferrimonas aestuarii</name>
    <dbReference type="NCBI Taxonomy" id="2569539"/>
    <lineage>
        <taxon>Bacteria</taxon>
        <taxon>Pseudomonadati</taxon>
        <taxon>Pseudomonadota</taxon>
        <taxon>Gammaproteobacteria</taxon>
        <taxon>Alteromonadales</taxon>
        <taxon>Ferrimonadaceae</taxon>
        <taxon>Ferrimonas</taxon>
    </lineage>
</organism>
<proteinExistence type="predicted"/>
<dbReference type="AlphaFoldDB" id="A0A4U1BQK5"/>
<gene>
    <name evidence="2" type="ORF">FCL42_03190</name>
</gene>
<dbReference type="InterPro" id="IPR002645">
    <property type="entry name" value="STAS_dom"/>
</dbReference>
<dbReference type="Pfam" id="PF01740">
    <property type="entry name" value="STAS"/>
    <property type="match status" value="1"/>
</dbReference>
<dbReference type="Gene3D" id="3.30.750.24">
    <property type="entry name" value="STAS domain"/>
    <property type="match status" value="1"/>
</dbReference>
<dbReference type="CDD" id="cd07043">
    <property type="entry name" value="STAS_anti-anti-sigma_factors"/>
    <property type="match status" value="1"/>
</dbReference>
<dbReference type="PANTHER" id="PTHR33495:SF2">
    <property type="entry name" value="ANTI-SIGMA FACTOR ANTAGONIST TM_1081-RELATED"/>
    <property type="match status" value="1"/>
</dbReference>
<sequence>MSIPLEQSLTPTRIEAPAYFDVESVAAIKDQFDELLTQPSHKQSCAIEVDLGHTEFIDSSGIGAIIYLFKRLRRQERQLQLAKVHGQPKRILTMLKVDKAIPFVESGESA</sequence>
<evidence type="ECO:0000259" key="1">
    <source>
        <dbReference type="PROSITE" id="PS50801"/>
    </source>
</evidence>
<feature type="domain" description="STAS" evidence="1">
    <location>
        <begin position="20"/>
        <end position="110"/>
    </location>
</feature>
<reference evidence="2 3" key="1">
    <citation type="submission" date="2019-04" db="EMBL/GenBank/DDBJ databases">
        <authorList>
            <person name="Hwang J.C."/>
        </authorList>
    </citation>
    <scope>NUCLEOTIDE SEQUENCE [LARGE SCALE GENOMIC DNA]</scope>
    <source>
        <strain evidence="2 3">IMCC35002</strain>
    </source>
</reference>
<dbReference type="RefSeq" id="WP_136861943.1">
    <property type="nucleotide sequence ID" value="NZ_SWCJ01000002.1"/>
</dbReference>
<dbReference type="PROSITE" id="PS50801">
    <property type="entry name" value="STAS"/>
    <property type="match status" value="1"/>
</dbReference>
<name>A0A4U1BQK5_9GAMM</name>
<dbReference type="GO" id="GO:0043856">
    <property type="term" value="F:anti-sigma factor antagonist activity"/>
    <property type="evidence" value="ECO:0007669"/>
    <property type="project" value="TreeGrafter"/>
</dbReference>